<feature type="signal peptide" evidence="1">
    <location>
        <begin position="1"/>
        <end position="19"/>
    </location>
</feature>
<dbReference type="STRING" id="1409788.NC99_06920"/>
<dbReference type="Proteomes" id="UP000036958">
    <property type="component" value="Unassembled WGS sequence"/>
</dbReference>
<dbReference type="Pfam" id="PF19573">
    <property type="entry name" value="DUF6089"/>
    <property type="match status" value="1"/>
</dbReference>
<gene>
    <name evidence="3" type="ORF">NC99_06920</name>
</gene>
<comment type="caution">
    <text evidence="3">The sequence shown here is derived from an EMBL/GenBank/DDBJ whole genome shotgun (WGS) entry which is preliminary data.</text>
</comment>
<feature type="domain" description="DUF6089" evidence="2">
    <location>
        <begin position="2"/>
        <end position="131"/>
    </location>
</feature>
<dbReference type="OrthoDB" id="654178at2"/>
<accession>A0A0L8VDV4</accession>
<sequence length="264" mass="30244">MKRFTVIVFCILTFSSVSAQNTADIGIWGGIGSYTGDMTHVDRLSSLNPNAGMFFRYNYNSRVALRTMLLLGPIGAEGEYEADPWDFDKFVTDISVMGEFNFFRYLIGSKRHPWTTYMLGGIGTSLYKYTYDPARMSPMLYYLSLDQLNAVPDEIREELIIETEESVIGLNIPLGFGVKFNIGERMGVGVEAIFRKYFNDKMDDLDDPRKFYSLNINPEGNPPGAWKGYNSFLHNNDFTFHLGVHITYRFYRGDQECPVYENIN</sequence>
<feature type="chain" id="PRO_5005591619" description="DUF6089 domain-containing protein" evidence="1">
    <location>
        <begin position="20"/>
        <end position="264"/>
    </location>
</feature>
<evidence type="ECO:0000256" key="1">
    <source>
        <dbReference type="SAM" id="SignalP"/>
    </source>
</evidence>
<dbReference type="AlphaFoldDB" id="A0A0L8VDV4"/>
<organism evidence="3 4">
    <name type="scientific">Sunxiuqinia dokdonensis</name>
    <dbReference type="NCBI Taxonomy" id="1409788"/>
    <lineage>
        <taxon>Bacteria</taxon>
        <taxon>Pseudomonadati</taxon>
        <taxon>Bacteroidota</taxon>
        <taxon>Bacteroidia</taxon>
        <taxon>Marinilabiliales</taxon>
        <taxon>Prolixibacteraceae</taxon>
        <taxon>Sunxiuqinia</taxon>
    </lineage>
</organism>
<keyword evidence="1" id="KW-0732">Signal</keyword>
<protein>
    <recommendedName>
        <fullName evidence="2">DUF6089 domain-containing protein</fullName>
    </recommendedName>
</protein>
<dbReference type="InterPro" id="IPR011250">
    <property type="entry name" value="OMP/PagP_B-barrel"/>
</dbReference>
<dbReference type="InterPro" id="IPR045743">
    <property type="entry name" value="DUF6089"/>
</dbReference>
<dbReference type="RefSeq" id="WP_053179743.1">
    <property type="nucleotide sequence ID" value="NZ_LGIA01000025.1"/>
</dbReference>
<reference evidence="4" key="1">
    <citation type="submission" date="2015-07" db="EMBL/GenBank/DDBJ databases">
        <title>Genome sequencing of Sunxiuqinia dokdonensis strain SK.</title>
        <authorList>
            <person name="Ahn S."/>
            <person name="Kim B.-C."/>
        </authorList>
    </citation>
    <scope>NUCLEOTIDE SEQUENCE [LARGE SCALE GENOMIC DNA]</scope>
    <source>
        <strain evidence="4">SK</strain>
    </source>
</reference>
<evidence type="ECO:0000259" key="2">
    <source>
        <dbReference type="Pfam" id="PF19573"/>
    </source>
</evidence>
<evidence type="ECO:0000313" key="4">
    <source>
        <dbReference type="Proteomes" id="UP000036958"/>
    </source>
</evidence>
<name>A0A0L8VDV4_9BACT</name>
<evidence type="ECO:0000313" key="3">
    <source>
        <dbReference type="EMBL" id="KOH46553.1"/>
    </source>
</evidence>
<dbReference type="SUPFAM" id="SSF56925">
    <property type="entry name" value="OMPA-like"/>
    <property type="match status" value="1"/>
</dbReference>
<dbReference type="EMBL" id="LGIA01000025">
    <property type="protein sequence ID" value="KOH46553.1"/>
    <property type="molecule type" value="Genomic_DNA"/>
</dbReference>
<proteinExistence type="predicted"/>
<keyword evidence="4" id="KW-1185">Reference proteome</keyword>